<reference evidence="1 2" key="1">
    <citation type="journal article" date="2019" name="Sci. Rep.">
        <title>Orb-weaving spider Araneus ventricosus genome elucidates the spidroin gene catalogue.</title>
        <authorList>
            <person name="Kono N."/>
            <person name="Nakamura H."/>
            <person name="Ohtoshi R."/>
            <person name="Moran D.A.P."/>
            <person name="Shinohara A."/>
            <person name="Yoshida Y."/>
            <person name="Fujiwara M."/>
            <person name="Mori M."/>
            <person name="Tomita M."/>
            <person name="Arakawa K."/>
        </authorList>
    </citation>
    <scope>NUCLEOTIDE SEQUENCE [LARGE SCALE GENOMIC DNA]</scope>
</reference>
<gene>
    <name evidence="1" type="ORF">AVEN_123832_1</name>
</gene>
<evidence type="ECO:0000313" key="2">
    <source>
        <dbReference type="Proteomes" id="UP000499080"/>
    </source>
</evidence>
<keyword evidence="2" id="KW-1185">Reference proteome</keyword>
<dbReference type="Proteomes" id="UP000499080">
    <property type="component" value="Unassembled WGS sequence"/>
</dbReference>
<protein>
    <submittedName>
        <fullName evidence="1">Uncharacterized protein</fullName>
    </submittedName>
</protein>
<sequence length="104" mass="11962">MELSSDLIITDQIKRKKTQEVKDHFIDGWSKLNSPDALVENLDDYDTLRSTFRSKQPQLGSTNLTKMDIKEVEGSKPECMKPYKTNAPERAAIKEIVRDEYENG</sequence>
<dbReference type="EMBL" id="BGPR01075627">
    <property type="protein sequence ID" value="GBL56397.1"/>
    <property type="molecule type" value="Genomic_DNA"/>
</dbReference>
<evidence type="ECO:0000313" key="1">
    <source>
        <dbReference type="EMBL" id="GBL56397.1"/>
    </source>
</evidence>
<name>A0A4Y1ZLB5_ARAVE</name>
<dbReference type="AlphaFoldDB" id="A0A4Y1ZLB5"/>
<comment type="caution">
    <text evidence="1">The sequence shown here is derived from an EMBL/GenBank/DDBJ whole genome shotgun (WGS) entry which is preliminary data.</text>
</comment>
<proteinExistence type="predicted"/>
<organism evidence="1 2">
    <name type="scientific">Araneus ventricosus</name>
    <name type="common">Orbweaver spider</name>
    <name type="synonym">Epeira ventricosa</name>
    <dbReference type="NCBI Taxonomy" id="182803"/>
    <lineage>
        <taxon>Eukaryota</taxon>
        <taxon>Metazoa</taxon>
        <taxon>Ecdysozoa</taxon>
        <taxon>Arthropoda</taxon>
        <taxon>Chelicerata</taxon>
        <taxon>Arachnida</taxon>
        <taxon>Araneae</taxon>
        <taxon>Araneomorphae</taxon>
        <taxon>Entelegynae</taxon>
        <taxon>Araneoidea</taxon>
        <taxon>Araneidae</taxon>
        <taxon>Araneus</taxon>
    </lineage>
</organism>
<dbReference type="OrthoDB" id="10069439at2759"/>
<accession>A0A4Y1ZLB5</accession>